<evidence type="ECO:0000259" key="6">
    <source>
        <dbReference type="Pfam" id="PF00496"/>
    </source>
</evidence>
<evidence type="ECO:0000256" key="5">
    <source>
        <dbReference type="SAM" id="MobiDB-lite"/>
    </source>
</evidence>
<sequence length="602" mass="64040">MGNTAPDDGLLALQAAVTRRRFLQRLAMTSAFGAASAALLANCSSDGDEGAPSTGAASTDGAGAATTSVEGSGTLEGFRVVGFSGGGTGKPLAELRIATQAPGAIVPGFAFDPGETVVRRLAWNSLVALDNEGNPVLADAESYTPNADLTEHVFTLRDGLQWSDGTPYDAQTYIDSLLYRLPLGGIFGPSWLVGMNDVLFNGADPSTLGYEAPDPKTLIFRSTAPVPFIERFLASNGDFFPIPMHLFADADSSEVLASMSDPANFVCNGPYVITENSPGSIVYERNPRFSSGGPAGVADRVVTTVFDAMRSSQSFNAFRSGELDVVTVGANDIPSVQADADLSARTTQIVWPNYNMVVVNHNREPLGDPRVRTALHLAIDRKVLAESVLSGSALPMEGLLSPGYEGYDPDFRAVDVADPAAEAQRLLAEAGFPGGEGFPELTYITQGDASFDLISQTLIGMWNDVLGITVKLQRLDPASWFSAVITPEDVAEWGDLADAPWPAAFRDPADTFPDLLYFGGVVYHHNWTMPDDLLARCEAALYEVDPVVRASALAEVNAAIMKELPIIPVTLLNDIQVRREGIAGQFAAYGSEFYGLRHVSAE</sequence>
<dbReference type="AlphaFoldDB" id="A0A6J6CV75"/>
<evidence type="ECO:0000313" key="7">
    <source>
        <dbReference type="EMBL" id="CAB4555207.1"/>
    </source>
</evidence>
<keyword evidence="3" id="KW-0813">Transport</keyword>
<dbReference type="GO" id="GO:0015833">
    <property type="term" value="P:peptide transport"/>
    <property type="evidence" value="ECO:0007669"/>
    <property type="project" value="TreeGrafter"/>
</dbReference>
<dbReference type="EMBL" id="CAEZSR010000039">
    <property type="protein sequence ID" value="CAB4555207.1"/>
    <property type="molecule type" value="Genomic_DNA"/>
</dbReference>
<comment type="similarity">
    <text evidence="2">Belongs to the bacterial solute-binding protein 5 family.</text>
</comment>
<keyword evidence="4" id="KW-0732">Signal</keyword>
<dbReference type="InterPro" id="IPR006311">
    <property type="entry name" value="TAT_signal"/>
</dbReference>
<feature type="domain" description="Solute-binding protein family 5" evidence="6">
    <location>
        <begin position="138"/>
        <end position="508"/>
    </location>
</feature>
<protein>
    <submittedName>
        <fullName evidence="7">Unannotated protein</fullName>
    </submittedName>
</protein>
<feature type="region of interest" description="Disordered" evidence="5">
    <location>
        <begin position="44"/>
        <end position="70"/>
    </location>
</feature>
<accession>A0A6J6CV75</accession>
<dbReference type="PROSITE" id="PS51318">
    <property type="entry name" value="TAT"/>
    <property type="match status" value="1"/>
</dbReference>
<organism evidence="7">
    <name type="scientific">freshwater metagenome</name>
    <dbReference type="NCBI Taxonomy" id="449393"/>
    <lineage>
        <taxon>unclassified sequences</taxon>
        <taxon>metagenomes</taxon>
        <taxon>ecological metagenomes</taxon>
    </lineage>
</organism>
<dbReference type="Gene3D" id="3.10.105.10">
    <property type="entry name" value="Dipeptide-binding Protein, Domain 3"/>
    <property type="match status" value="1"/>
</dbReference>
<dbReference type="PANTHER" id="PTHR30290:SF10">
    <property type="entry name" value="PERIPLASMIC OLIGOPEPTIDE-BINDING PROTEIN-RELATED"/>
    <property type="match status" value="1"/>
</dbReference>
<dbReference type="Gene3D" id="3.90.76.10">
    <property type="entry name" value="Dipeptide-binding Protein, Domain 1"/>
    <property type="match status" value="1"/>
</dbReference>
<dbReference type="InterPro" id="IPR000914">
    <property type="entry name" value="SBP_5_dom"/>
</dbReference>
<dbReference type="Pfam" id="PF00496">
    <property type="entry name" value="SBP_bac_5"/>
    <property type="match status" value="1"/>
</dbReference>
<evidence type="ECO:0000256" key="1">
    <source>
        <dbReference type="ARBA" id="ARBA00004196"/>
    </source>
</evidence>
<dbReference type="GO" id="GO:0030313">
    <property type="term" value="C:cell envelope"/>
    <property type="evidence" value="ECO:0007669"/>
    <property type="project" value="UniProtKB-SubCell"/>
</dbReference>
<evidence type="ECO:0000256" key="2">
    <source>
        <dbReference type="ARBA" id="ARBA00005695"/>
    </source>
</evidence>
<dbReference type="Gene3D" id="3.40.190.10">
    <property type="entry name" value="Periplasmic binding protein-like II"/>
    <property type="match status" value="1"/>
</dbReference>
<evidence type="ECO:0000256" key="3">
    <source>
        <dbReference type="ARBA" id="ARBA00022448"/>
    </source>
</evidence>
<feature type="compositionally biased region" description="Low complexity" evidence="5">
    <location>
        <begin position="44"/>
        <end position="68"/>
    </location>
</feature>
<dbReference type="PANTHER" id="PTHR30290">
    <property type="entry name" value="PERIPLASMIC BINDING COMPONENT OF ABC TRANSPORTER"/>
    <property type="match status" value="1"/>
</dbReference>
<comment type="subcellular location">
    <subcellularLocation>
        <location evidence="1">Cell envelope</location>
    </subcellularLocation>
</comment>
<dbReference type="GO" id="GO:1904680">
    <property type="term" value="F:peptide transmembrane transporter activity"/>
    <property type="evidence" value="ECO:0007669"/>
    <property type="project" value="TreeGrafter"/>
</dbReference>
<dbReference type="SUPFAM" id="SSF53850">
    <property type="entry name" value="Periplasmic binding protein-like II"/>
    <property type="match status" value="1"/>
</dbReference>
<dbReference type="InterPro" id="IPR039424">
    <property type="entry name" value="SBP_5"/>
</dbReference>
<proteinExistence type="inferred from homology"/>
<gene>
    <name evidence="7" type="ORF">UFOPK1493_01361</name>
</gene>
<evidence type="ECO:0000256" key="4">
    <source>
        <dbReference type="ARBA" id="ARBA00022729"/>
    </source>
</evidence>
<reference evidence="7" key="1">
    <citation type="submission" date="2020-05" db="EMBL/GenBank/DDBJ databases">
        <authorList>
            <person name="Chiriac C."/>
            <person name="Salcher M."/>
            <person name="Ghai R."/>
            <person name="Kavagutti S V."/>
        </authorList>
    </citation>
    <scope>NUCLEOTIDE SEQUENCE</scope>
</reference>
<dbReference type="CDD" id="cd00995">
    <property type="entry name" value="PBP2_NikA_DppA_OppA_like"/>
    <property type="match status" value="1"/>
</dbReference>
<name>A0A6J6CV75_9ZZZZ</name>